<dbReference type="GO" id="GO:0110078">
    <property type="term" value="C:TTT Hsp90 cochaperone complex"/>
    <property type="evidence" value="ECO:0007669"/>
    <property type="project" value="InterPro"/>
</dbReference>
<dbReference type="GO" id="GO:0005829">
    <property type="term" value="C:cytosol"/>
    <property type="evidence" value="ECO:0007669"/>
    <property type="project" value="TreeGrafter"/>
</dbReference>
<dbReference type="EMBL" id="SPOF01000048">
    <property type="protein sequence ID" value="TIB09025.1"/>
    <property type="molecule type" value="Genomic_DNA"/>
</dbReference>
<evidence type="ECO:0000256" key="1">
    <source>
        <dbReference type="ARBA" id="ARBA00034736"/>
    </source>
</evidence>
<dbReference type="Pfam" id="PF10521">
    <property type="entry name" value="Tti2"/>
    <property type="match status" value="1"/>
</dbReference>
<proteinExistence type="inferred from homology"/>
<evidence type="ECO:0000313" key="3">
    <source>
        <dbReference type="Proteomes" id="UP000306954"/>
    </source>
</evidence>
<dbReference type="InterPro" id="IPR018870">
    <property type="entry name" value="Tti2"/>
</dbReference>
<dbReference type="PANTHER" id="PTHR32226:SF2">
    <property type="entry name" value="TELO2-INTERACTING PROTEIN 2"/>
    <property type="match status" value="1"/>
</dbReference>
<comment type="caution">
    <text evidence="2">The sequence shown here is derived from an EMBL/GenBank/DDBJ whole genome shotgun (WGS) entry which is preliminary data.</text>
</comment>
<comment type="similarity">
    <text evidence="1">Belongs to the TTI2 family.</text>
</comment>
<reference evidence="2 3" key="1">
    <citation type="submission" date="2019-03" db="EMBL/GenBank/DDBJ databases">
        <title>Sequencing 23 genomes of Wallemia ichthyophaga.</title>
        <authorList>
            <person name="Gostincar C."/>
        </authorList>
    </citation>
    <scope>NUCLEOTIDE SEQUENCE [LARGE SCALE GENOMIC DNA]</scope>
    <source>
        <strain evidence="2 3">EXF-8621</strain>
    </source>
</reference>
<dbReference type="AlphaFoldDB" id="A0A4T0HX40"/>
<sequence>MCDDLKVTSSAIFSGPDAVNKFIDSLDRYEDTAMAISQLGPFFDSNESWSGEQLNQRILISINDIIDKRSQRRLDVVQRVIFNYIKPYFSNQHKSVNADTGRVRMRDLANEHIDSIDAPAWKTHKFGIWGTLALLMSITDVSQCWFMFLPPTMSMLDDPEPFFKVRGVRLARMLIDTLDSKLINQAGLRTLWESSFSTALTFFAQDHGAELLIGAVEATLALYRKTTVDTESLYKLTLDSVIQPWFYAGDKLAVLFPTFTVLPQLLEAMDINSVRFLKAIIPQINKTLLIASPNEHSLPVQTAALDALSTLIRVCEPRIHQRRVQILEGLVKAFVKDGHHPEHCSRLQYCFGVLKKTAPQVSDDFKALTNIHPSLSSLDIDF</sequence>
<accession>A0A4T0HX40</accession>
<dbReference type="Proteomes" id="UP000306954">
    <property type="component" value="Unassembled WGS sequence"/>
</dbReference>
<dbReference type="InterPro" id="IPR016024">
    <property type="entry name" value="ARM-type_fold"/>
</dbReference>
<evidence type="ECO:0000313" key="2">
    <source>
        <dbReference type="EMBL" id="TIB09025.1"/>
    </source>
</evidence>
<organism evidence="2 3">
    <name type="scientific">Wallemia ichthyophaga</name>
    <dbReference type="NCBI Taxonomy" id="245174"/>
    <lineage>
        <taxon>Eukaryota</taxon>
        <taxon>Fungi</taxon>
        <taxon>Dikarya</taxon>
        <taxon>Basidiomycota</taxon>
        <taxon>Wallemiomycotina</taxon>
        <taxon>Wallemiomycetes</taxon>
        <taxon>Wallemiales</taxon>
        <taxon>Wallemiaceae</taxon>
        <taxon>Wallemia</taxon>
    </lineage>
</organism>
<dbReference type="GO" id="GO:0005634">
    <property type="term" value="C:nucleus"/>
    <property type="evidence" value="ECO:0007669"/>
    <property type="project" value="TreeGrafter"/>
</dbReference>
<dbReference type="SUPFAM" id="SSF48371">
    <property type="entry name" value="ARM repeat"/>
    <property type="match status" value="1"/>
</dbReference>
<name>A0A4T0HX40_WALIC</name>
<protein>
    <submittedName>
        <fullName evidence="2">Uncharacterized protein</fullName>
    </submittedName>
</protein>
<gene>
    <name evidence="2" type="ORF">E3P90_03432</name>
</gene>
<dbReference type="PANTHER" id="PTHR32226">
    <property type="entry name" value="TELO2-INTERACTING PROTEIN 2"/>
    <property type="match status" value="1"/>
</dbReference>